<organism evidence="3 4">
    <name type="scientific">Marchantia polymorpha subsp. ruderalis</name>
    <dbReference type="NCBI Taxonomy" id="1480154"/>
    <lineage>
        <taxon>Eukaryota</taxon>
        <taxon>Viridiplantae</taxon>
        <taxon>Streptophyta</taxon>
        <taxon>Embryophyta</taxon>
        <taxon>Marchantiophyta</taxon>
        <taxon>Marchantiopsida</taxon>
        <taxon>Marchantiidae</taxon>
        <taxon>Marchantiales</taxon>
        <taxon>Marchantiaceae</taxon>
        <taxon>Marchantia</taxon>
    </lineage>
</organism>
<dbReference type="Proteomes" id="UP000077202">
    <property type="component" value="Unassembled WGS sequence"/>
</dbReference>
<dbReference type="EMBL" id="LVLJ01002341">
    <property type="protein sequence ID" value="OAE25315.1"/>
    <property type="molecule type" value="Genomic_DNA"/>
</dbReference>
<evidence type="ECO:0008006" key="5">
    <source>
        <dbReference type="Google" id="ProtNLM"/>
    </source>
</evidence>
<comment type="caution">
    <text evidence="3">The sequence shown here is derived from an EMBL/GenBank/DDBJ whole genome shotgun (WGS) entry which is preliminary data.</text>
</comment>
<sequence length="819" mass="89511">MIRRRLGLSGRCPEGPSTYKEDGGDSPPPAKALHPSHLYGRKAAASVVSGAASPILSYFPMLPSLPSPLVPSHFLAFCPPSPATTASGYRLCPPLQQQEHSYLAGELGNGGSGTVKGSRTYVEFLEAEGGANRVLSPQSSSLSPISGAEYASGAVLTPSNQIVLPRQSSGCSSALINFSTQLKQVVGARLKKIQRTKSSSVASFSPYCADFGANGIPQSQNSFVSKVFHTQRRRVGVSCSLSNPSAPSSPSSSPPSKDSGSAHSSSLFPPSAVSLGSEATYTNGASSFVESMTTAEGSFFESVTRPEELNLTEGSELSVQIFDGLDDQNGTLLDPELQGILANIADMQRQNEMLSEQMKEFQQLLTKTTRSLNVKAQEAKIEAAKLKKLAKLHQIEEIRRGDEIRRKILESRIQEELRERTSLEDAFQRRRQDVTEDEPADLEQGTLFSFKELNSGVEEVLQENEGVASEESTEGKENAEAQETLECVISHPGALSCTKTVIKSDPSRKSAVVMMETTVSCAGDACFLTSLDEDDYVALAVQTLAETAQELKTSRFQRATDTDPVQHRKHNAISELLSTGRIVKARPMEPPSKFGHESFVVQLLNKQTGQKIDAMCKPGIEGHADGWHRAAIELVAYELNLMLGMDYVPPVAYRSGGVDVNYKHFSDGAFVYYVPNTVPLRKVPATNWGVSVALLLSDTRILDVLLNNSDRHHGHFLFGEHWADGKMRPVLIDHAAGFRKEAVVKMDHENAFQTGPVRCVSSKTYLRLRFLEKQTIESKFKGILSSEEVNKMMDRRDMILSYLDNLVSERGYHKTVIET</sequence>
<evidence type="ECO:0000256" key="1">
    <source>
        <dbReference type="SAM" id="Coils"/>
    </source>
</evidence>
<dbReference type="AlphaFoldDB" id="A0A176VYP3"/>
<keyword evidence="4" id="KW-1185">Reference proteome</keyword>
<gene>
    <name evidence="3" type="ORF">AXG93_4620s1290</name>
</gene>
<evidence type="ECO:0000256" key="2">
    <source>
        <dbReference type="SAM" id="MobiDB-lite"/>
    </source>
</evidence>
<proteinExistence type="predicted"/>
<feature type="region of interest" description="Disordered" evidence="2">
    <location>
        <begin position="238"/>
        <end position="268"/>
    </location>
</feature>
<keyword evidence="1" id="KW-0175">Coiled coil</keyword>
<feature type="region of interest" description="Disordered" evidence="2">
    <location>
        <begin position="1"/>
        <end position="32"/>
    </location>
</feature>
<evidence type="ECO:0000313" key="3">
    <source>
        <dbReference type="EMBL" id="OAE25315.1"/>
    </source>
</evidence>
<evidence type="ECO:0000313" key="4">
    <source>
        <dbReference type="Proteomes" id="UP000077202"/>
    </source>
</evidence>
<feature type="coiled-coil region" evidence="1">
    <location>
        <begin position="337"/>
        <end position="426"/>
    </location>
</feature>
<feature type="compositionally biased region" description="Low complexity" evidence="2">
    <location>
        <begin position="238"/>
        <end position="266"/>
    </location>
</feature>
<name>A0A176VYP3_MARPO</name>
<feature type="region of interest" description="Disordered" evidence="2">
    <location>
        <begin position="461"/>
        <end position="481"/>
    </location>
</feature>
<protein>
    <recommendedName>
        <fullName evidence="5">PI3K/PI4K catalytic domain-containing protein</fullName>
    </recommendedName>
</protein>
<reference evidence="3" key="1">
    <citation type="submission" date="2016-03" db="EMBL/GenBank/DDBJ databases">
        <title>Mechanisms controlling the formation of the plant cell surface in tip-growing cells are functionally conserved among land plants.</title>
        <authorList>
            <person name="Honkanen S."/>
            <person name="Jones V.A."/>
            <person name="Morieri G."/>
            <person name="Champion C."/>
            <person name="Hetherington A.J."/>
            <person name="Kelly S."/>
            <person name="Saint-Marcoux D."/>
            <person name="Proust H."/>
            <person name="Prescott H."/>
            <person name="Dolan L."/>
        </authorList>
    </citation>
    <scope>NUCLEOTIDE SEQUENCE [LARGE SCALE GENOMIC DNA]</scope>
    <source>
        <tissue evidence="3">Whole gametophyte</tissue>
    </source>
</reference>
<accession>A0A176VYP3</accession>